<dbReference type="InterPro" id="IPR002925">
    <property type="entry name" value="Dienelactn_hydro"/>
</dbReference>
<evidence type="ECO:0000259" key="2">
    <source>
        <dbReference type="Pfam" id="PF01738"/>
    </source>
</evidence>
<feature type="domain" description="Dienelactone hydrolase" evidence="2">
    <location>
        <begin position="23"/>
        <end position="202"/>
    </location>
</feature>
<dbReference type="Pfam" id="PF01738">
    <property type="entry name" value="DLH"/>
    <property type="match status" value="1"/>
</dbReference>
<accession>A0A501WEC9</accession>
<dbReference type="PANTHER" id="PTHR22946:SF9">
    <property type="entry name" value="POLYKETIDE TRANSFERASE AF380"/>
    <property type="match status" value="1"/>
</dbReference>
<evidence type="ECO:0000313" key="4">
    <source>
        <dbReference type="Proteomes" id="UP000316727"/>
    </source>
</evidence>
<dbReference type="Proteomes" id="UP000316727">
    <property type="component" value="Unassembled WGS sequence"/>
</dbReference>
<dbReference type="SUPFAM" id="SSF53474">
    <property type="entry name" value="alpha/beta-Hydrolases"/>
    <property type="match status" value="1"/>
</dbReference>
<dbReference type="EMBL" id="VFRQ01000005">
    <property type="protein sequence ID" value="TPE43896.1"/>
    <property type="molecule type" value="Genomic_DNA"/>
</dbReference>
<evidence type="ECO:0000313" key="3">
    <source>
        <dbReference type="EMBL" id="TPE43896.1"/>
    </source>
</evidence>
<name>A0A501WEC9_9BACT</name>
<dbReference type="RefSeq" id="WP_140621518.1">
    <property type="nucleotide sequence ID" value="NZ_VFRQ01000005.1"/>
</dbReference>
<dbReference type="Gene3D" id="3.40.50.1820">
    <property type="entry name" value="alpha/beta hydrolase"/>
    <property type="match status" value="1"/>
</dbReference>
<dbReference type="OrthoDB" id="9810066at2"/>
<dbReference type="InterPro" id="IPR029058">
    <property type="entry name" value="AB_hydrolase_fold"/>
</dbReference>
<evidence type="ECO:0000256" key="1">
    <source>
        <dbReference type="ARBA" id="ARBA00022801"/>
    </source>
</evidence>
<dbReference type="InterPro" id="IPR050261">
    <property type="entry name" value="FrsA_esterase"/>
</dbReference>
<keyword evidence="1 3" id="KW-0378">Hydrolase</keyword>
<dbReference type="PANTHER" id="PTHR22946">
    <property type="entry name" value="DIENELACTONE HYDROLASE DOMAIN-CONTAINING PROTEIN-RELATED"/>
    <property type="match status" value="1"/>
</dbReference>
<dbReference type="GO" id="GO:0052689">
    <property type="term" value="F:carboxylic ester hydrolase activity"/>
    <property type="evidence" value="ECO:0007669"/>
    <property type="project" value="UniProtKB-ARBA"/>
</dbReference>
<sequence length="227" mass="25161">MKNYTFNDSVRIDVQGVSLIGDLAIPENAFGLIIFSHGSGSSRLSSRNRFVAEHLQRSGFATLLFDLLTEEEDQEYSNRFDIPKLTKRLIDTTYWVQQDPRTQNFNIGFFGASTGAASAIGAAAAEGSEIIKAVVSRGGRPDLADAVLPDLQVPTLLIVGGKDEEVLELNKQAQDQMQCIKDLEIVPDATHLFEEPGALEMVAQLATDWFRKYVKPDKQQPLHQNRP</sequence>
<keyword evidence="4" id="KW-1185">Reference proteome</keyword>
<organism evidence="3 4">
    <name type="scientific">Pontibacter mangrovi</name>
    <dbReference type="NCBI Taxonomy" id="2589816"/>
    <lineage>
        <taxon>Bacteria</taxon>
        <taxon>Pseudomonadati</taxon>
        <taxon>Bacteroidota</taxon>
        <taxon>Cytophagia</taxon>
        <taxon>Cytophagales</taxon>
        <taxon>Hymenobacteraceae</taxon>
        <taxon>Pontibacter</taxon>
    </lineage>
</organism>
<comment type="caution">
    <text evidence="3">The sequence shown here is derived from an EMBL/GenBank/DDBJ whole genome shotgun (WGS) entry which is preliminary data.</text>
</comment>
<protein>
    <submittedName>
        <fullName evidence="3">Alpha/beta hydrolase</fullName>
    </submittedName>
</protein>
<proteinExistence type="predicted"/>
<reference evidence="3 4" key="1">
    <citation type="submission" date="2019-06" db="EMBL/GenBank/DDBJ databases">
        <title>A novel bacterium of genus Pontibacter, isolated from marine sediment.</title>
        <authorList>
            <person name="Huang H."/>
            <person name="Mo K."/>
            <person name="Hu Y."/>
        </authorList>
    </citation>
    <scope>NUCLEOTIDE SEQUENCE [LARGE SCALE GENOMIC DNA]</scope>
    <source>
        <strain evidence="3 4">HB172049</strain>
    </source>
</reference>
<gene>
    <name evidence="3" type="ORF">FJM65_10725</name>
</gene>
<dbReference type="AlphaFoldDB" id="A0A501WEC9"/>